<dbReference type="Proteomes" id="UP000002630">
    <property type="component" value="Linkage Group LG02"/>
</dbReference>
<proteinExistence type="predicted"/>
<evidence type="ECO:0000313" key="2">
    <source>
        <dbReference type="Proteomes" id="UP000002630"/>
    </source>
</evidence>
<evidence type="ECO:0008006" key="3">
    <source>
        <dbReference type="Google" id="ProtNLM"/>
    </source>
</evidence>
<evidence type="ECO:0000313" key="1">
    <source>
        <dbReference type="EMBL" id="CBJ25449.1"/>
    </source>
</evidence>
<keyword evidence="2" id="KW-1185">Reference proteome</keyword>
<protein>
    <recommendedName>
        <fullName evidence="3">Ankyrin repeat protein</fullName>
    </recommendedName>
</protein>
<name>D7FVS9_ECTSI</name>
<dbReference type="AlphaFoldDB" id="D7FVS9"/>
<organism evidence="1 2">
    <name type="scientific">Ectocarpus siliculosus</name>
    <name type="common">Brown alga</name>
    <name type="synonym">Conferva siliculosa</name>
    <dbReference type="NCBI Taxonomy" id="2880"/>
    <lineage>
        <taxon>Eukaryota</taxon>
        <taxon>Sar</taxon>
        <taxon>Stramenopiles</taxon>
        <taxon>Ochrophyta</taxon>
        <taxon>PX clade</taxon>
        <taxon>Phaeophyceae</taxon>
        <taxon>Ectocarpales</taxon>
        <taxon>Ectocarpaceae</taxon>
        <taxon>Ectocarpus</taxon>
    </lineage>
</organism>
<gene>
    <name evidence="1" type="ORF">Esi_0003_0006</name>
</gene>
<sequence>MAVGTKNVRMVKTLMQYWRRDLNQRLEDELDFLDHRRDMFIQGVDVPQTTGGGRPAGKITIDDVDRFERWLFDERRRLVRVTELRCEECWRKSVTSRDDRGRTPLHWAASGTSSEAALLVLPVHLATTLFLAHAVSIHSTATITFQG</sequence>
<dbReference type="EMBL" id="FN649727">
    <property type="protein sequence ID" value="CBJ25449.1"/>
    <property type="molecule type" value="Genomic_DNA"/>
</dbReference>
<reference evidence="1 2" key="1">
    <citation type="journal article" date="2010" name="Nature">
        <title>The Ectocarpus genome and the independent evolution of multicellularity in brown algae.</title>
        <authorList>
            <person name="Cock J.M."/>
            <person name="Sterck L."/>
            <person name="Rouze P."/>
            <person name="Scornet D."/>
            <person name="Allen A.E."/>
            <person name="Amoutzias G."/>
            <person name="Anthouard V."/>
            <person name="Artiguenave F."/>
            <person name="Aury J.M."/>
            <person name="Badger J.H."/>
            <person name="Beszteri B."/>
            <person name="Billiau K."/>
            <person name="Bonnet E."/>
            <person name="Bothwell J.H."/>
            <person name="Bowler C."/>
            <person name="Boyen C."/>
            <person name="Brownlee C."/>
            <person name="Carrano C.J."/>
            <person name="Charrier B."/>
            <person name="Cho G.Y."/>
            <person name="Coelho S.M."/>
            <person name="Collen J."/>
            <person name="Corre E."/>
            <person name="Da Silva C."/>
            <person name="Delage L."/>
            <person name="Delaroque N."/>
            <person name="Dittami S.M."/>
            <person name="Doulbeau S."/>
            <person name="Elias M."/>
            <person name="Farnham G."/>
            <person name="Gachon C.M."/>
            <person name="Gschloessl B."/>
            <person name="Heesch S."/>
            <person name="Jabbari K."/>
            <person name="Jubin C."/>
            <person name="Kawai H."/>
            <person name="Kimura K."/>
            <person name="Kloareg B."/>
            <person name="Kupper F.C."/>
            <person name="Lang D."/>
            <person name="Le Bail A."/>
            <person name="Leblanc C."/>
            <person name="Lerouge P."/>
            <person name="Lohr M."/>
            <person name="Lopez P.J."/>
            <person name="Martens C."/>
            <person name="Maumus F."/>
            <person name="Michel G."/>
            <person name="Miranda-Saavedra D."/>
            <person name="Morales J."/>
            <person name="Moreau H."/>
            <person name="Motomura T."/>
            <person name="Nagasato C."/>
            <person name="Napoli C.A."/>
            <person name="Nelson D.R."/>
            <person name="Nyvall-Collen P."/>
            <person name="Peters A.F."/>
            <person name="Pommier C."/>
            <person name="Potin P."/>
            <person name="Poulain J."/>
            <person name="Quesneville H."/>
            <person name="Read B."/>
            <person name="Rensing S.A."/>
            <person name="Ritter A."/>
            <person name="Rousvoal S."/>
            <person name="Samanta M."/>
            <person name="Samson G."/>
            <person name="Schroeder D.C."/>
            <person name="Segurens B."/>
            <person name="Strittmatter M."/>
            <person name="Tonon T."/>
            <person name="Tregear J.W."/>
            <person name="Valentin K."/>
            <person name="von Dassow P."/>
            <person name="Yamagishi T."/>
            <person name="Van de Peer Y."/>
            <person name="Wincker P."/>
        </authorList>
    </citation>
    <scope>NUCLEOTIDE SEQUENCE [LARGE SCALE GENOMIC DNA]</scope>
    <source>
        <strain evidence="2">Ec32 / CCAP1310/4</strain>
    </source>
</reference>
<dbReference type="InParanoid" id="D7FVS9"/>
<dbReference type="EMBL" id="FN648486">
    <property type="protein sequence ID" value="CBJ25449.1"/>
    <property type="molecule type" value="Genomic_DNA"/>
</dbReference>
<accession>D7FVS9</accession>